<dbReference type="PROSITE" id="PS50991">
    <property type="entry name" value="PYR_CT"/>
    <property type="match status" value="1"/>
</dbReference>
<dbReference type="InterPro" id="IPR043594">
    <property type="entry name" value="HMGL"/>
</dbReference>
<organism evidence="5 6">
    <name type="scientific">Kordiimonas lacus</name>
    <dbReference type="NCBI Taxonomy" id="637679"/>
    <lineage>
        <taxon>Bacteria</taxon>
        <taxon>Pseudomonadati</taxon>
        <taxon>Pseudomonadota</taxon>
        <taxon>Alphaproteobacteria</taxon>
        <taxon>Kordiimonadales</taxon>
        <taxon>Kordiimonadaceae</taxon>
        <taxon>Kordiimonas</taxon>
    </lineage>
</organism>
<dbReference type="STRING" id="637679.GCA_001550055_03161"/>
<dbReference type="OrthoDB" id="9784013at2"/>
<feature type="domain" description="Pyruvate carboxyltransferase" evidence="4">
    <location>
        <begin position="6"/>
        <end position="279"/>
    </location>
</feature>
<gene>
    <name evidence="5" type="ORF">SAMN04488071_2760</name>
</gene>
<dbReference type="Proteomes" id="UP000183685">
    <property type="component" value="Unassembled WGS sequence"/>
</dbReference>
<dbReference type="GO" id="GO:0046872">
    <property type="term" value="F:metal ion binding"/>
    <property type="evidence" value="ECO:0007669"/>
    <property type="project" value="UniProtKB-KW"/>
</dbReference>
<evidence type="ECO:0000313" key="5">
    <source>
        <dbReference type="EMBL" id="SDE37440.1"/>
    </source>
</evidence>
<dbReference type="EMBL" id="FNAK01000006">
    <property type="protein sequence ID" value="SDE37440.1"/>
    <property type="molecule type" value="Genomic_DNA"/>
</dbReference>
<dbReference type="SUPFAM" id="SSF51569">
    <property type="entry name" value="Aldolase"/>
    <property type="match status" value="1"/>
</dbReference>
<evidence type="ECO:0000313" key="6">
    <source>
        <dbReference type="Proteomes" id="UP000183685"/>
    </source>
</evidence>
<dbReference type="PANTHER" id="PTHR42738">
    <property type="entry name" value="HYDROXYMETHYLGLUTARYL-COA LYASE"/>
    <property type="match status" value="1"/>
</dbReference>
<keyword evidence="3 5" id="KW-0456">Lyase</keyword>
<dbReference type="CDD" id="cd07938">
    <property type="entry name" value="DRE_TIM_HMGL"/>
    <property type="match status" value="1"/>
</dbReference>
<dbReference type="InterPro" id="IPR000891">
    <property type="entry name" value="PYR_CT"/>
</dbReference>
<dbReference type="GO" id="GO:0006552">
    <property type="term" value="P:L-leucine catabolic process"/>
    <property type="evidence" value="ECO:0007669"/>
    <property type="project" value="TreeGrafter"/>
</dbReference>
<dbReference type="Gene3D" id="3.20.20.70">
    <property type="entry name" value="Aldolase class I"/>
    <property type="match status" value="1"/>
</dbReference>
<dbReference type="AlphaFoldDB" id="A0A1G7CFC2"/>
<reference evidence="5 6" key="1">
    <citation type="submission" date="2016-10" db="EMBL/GenBank/DDBJ databases">
        <authorList>
            <person name="de Groot N.N."/>
        </authorList>
    </citation>
    <scope>NUCLEOTIDE SEQUENCE [LARGE SCALE GENOMIC DNA]</scope>
    <source>
        <strain evidence="5 6">CGMCC 1.9109</strain>
    </source>
</reference>
<dbReference type="RefSeq" id="WP_068306878.1">
    <property type="nucleotide sequence ID" value="NZ_DAIOMO010000001.1"/>
</dbReference>
<keyword evidence="2" id="KW-0479">Metal-binding</keyword>
<dbReference type="PANTHER" id="PTHR42738:SF7">
    <property type="entry name" value="HYDROXYMETHYLGLUTARYL-COA LYASE"/>
    <property type="match status" value="1"/>
</dbReference>
<evidence type="ECO:0000256" key="3">
    <source>
        <dbReference type="ARBA" id="ARBA00023239"/>
    </source>
</evidence>
<dbReference type="Pfam" id="PF00682">
    <property type="entry name" value="HMGL-like"/>
    <property type="match status" value="1"/>
</dbReference>
<evidence type="ECO:0000256" key="1">
    <source>
        <dbReference type="ARBA" id="ARBA00009405"/>
    </source>
</evidence>
<dbReference type="GO" id="GO:0046951">
    <property type="term" value="P:ketone body biosynthetic process"/>
    <property type="evidence" value="ECO:0007669"/>
    <property type="project" value="TreeGrafter"/>
</dbReference>
<dbReference type="FunFam" id="3.20.20.70:FF:000071">
    <property type="entry name" value="Hydroxymethylglutaryl-CoA lyase"/>
    <property type="match status" value="1"/>
</dbReference>
<name>A0A1G7CFC2_9PROT</name>
<dbReference type="InterPro" id="IPR013785">
    <property type="entry name" value="Aldolase_TIM"/>
</dbReference>
<evidence type="ECO:0000256" key="2">
    <source>
        <dbReference type="ARBA" id="ARBA00022723"/>
    </source>
</evidence>
<dbReference type="GO" id="GO:0004419">
    <property type="term" value="F:hydroxymethylglutaryl-CoA lyase activity"/>
    <property type="evidence" value="ECO:0007669"/>
    <property type="project" value="TreeGrafter"/>
</dbReference>
<comment type="similarity">
    <text evidence="1">Belongs to the HMG-CoA lyase family.</text>
</comment>
<sequence length="308" mass="32645">MTNQTVEIVEVGARDGLQNEKVMFSTDQKVALITRAMDAGLKRLEVASFVHPKLVPQMADAEAVIADLPDIKGVEYVGLVLNKRGLLRALATREGNKRGVDEVGCVATASNTFGEKNQGQSREESVAVSKDIIRLANKEGLKAQVTISTAWGCPFEGEVPPSVVVDMAKELADAGPREIAIADTIGVAAPIRVREIFEAVRDALPGMPLRAHFHNTRNTGIANAWAAYEAGVRILDSSVAGLGGCPFAPRATGNIGTEDLLYLLDRSGITSGVDLDKVIALSAWVQEVLGRPVPSMVAHAGGFPKGQS</sequence>
<protein>
    <submittedName>
        <fullName evidence="5">Hydroxymethylglutaryl-CoA lyase</fullName>
    </submittedName>
</protein>
<dbReference type="NCBIfam" id="NF004283">
    <property type="entry name" value="PRK05692.1"/>
    <property type="match status" value="1"/>
</dbReference>
<proteinExistence type="inferred from homology"/>
<evidence type="ECO:0000259" key="4">
    <source>
        <dbReference type="PROSITE" id="PS50991"/>
    </source>
</evidence>
<accession>A0A1G7CFC2</accession>
<keyword evidence="6" id="KW-1185">Reference proteome</keyword>